<sequence length="66" mass="7583">MSASRNPPSVLNDITLCSLPEPVTGIYGSVWPCFMWDRFSFRHWKPQGVPSSYSRWDFFCSVASHL</sequence>
<evidence type="ECO:0000313" key="1">
    <source>
        <dbReference type="EMBL" id="AIF22264.1"/>
    </source>
</evidence>
<reference evidence="1" key="1">
    <citation type="journal article" date="2014" name="Genome Biol. Evol.">
        <title>Pangenome evidence for extensive interdomain horizontal transfer affecting lineage core and shell genes in uncultured planktonic thaumarchaeota and euryarchaeota.</title>
        <authorList>
            <person name="Deschamps P."/>
            <person name="Zivanovic Y."/>
            <person name="Moreira D."/>
            <person name="Rodriguez-Valera F."/>
            <person name="Lopez-Garcia P."/>
        </authorList>
    </citation>
    <scope>NUCLEOTIDE SEQUENCE</scope>
</reference>
<proteinExistence type="predicted"/>
<organism evidence="1">
    <name type="scientific">uncultured marine thaumarchaeote SAT1000_09_A04</name>
    <dbReference type="NCBI Taxonomy" id="1456366"/>
    <lineage>
        <taxon>Archaea</taxon>
        <taxon>Nitrososphaerota</taxon>
        <taxon>environmental samples</taxon>
    </lineage>
</organism>
<dbReference type="EMBL" id="KF901207">
    <property type="protein sequence ID" value="AIF22264.1"/>
    <property type="molecule type" value="Genomic_DNA"/>
</dbReference>
<protein>
    <submittedName>
        <fullName evidence="1">Uncharacterized protein</fullName>
    </submittedName>
</protein>
<dbReference type="AlphaFoldDB" id="A0A075I2U9"/>
<accession>A0A075I2U9</accession>
<name>A0A075I2U9_9ARCH</name>